<organism evidence="4 5">
    <name type="scientific">Aurantiacibacter xanthus</name>
    <dbReference type="NCBI Taxonomy" id="1784712"/>
    <lineage>
        <taxon>Bacteria</taxon>
        <taxon>Pseudomonadati</taxon>
        <taxon>Pseudomonadota</taxon>
        <taxon>Alphaproteobacteria</taxon>
        <taxon>Sphingomonadales</taxon>
        <taxon>Erythrobacteraceae</taxon>
        <taxon>Aurantiacibacter</taxon>
    </lineage>
</organism>
<feature type="domain" description="Glutathione S-transferase UstS-like C-terminal" evidence="3">
    <location>
        <begin position="101"/>
        <end position="201"/>
    </location>
</feature>
<dbReference type="Pfam" id="PF22041">
    <property type="entry name" value="GST_C_7"/>
    <property type="match status" value="1"/>
</dbReference>
<dbReference type="SUPFAM" id="SSF47616">
    <property type="entry name" value="GST C-terminal domain-like"/>
    <property type="match status" value="1"/>
</dbReference>
<keyword evidence="4" id="KW-0808">Transferase</keyword>
<dbReference type="Gene3D" id="3.40.30.10">
    <property type="entry name" value="Glutaredoxin"/>
    <property type="match status" value="1"/>
</dbReference>
<dbReference type="OrthoDB" id="508035at2"/>
<dbReference type="SUPFAM" id="SSF52833">
    <property type="entry name" value="Thioredoxin-like"/>
    <property type="match status" value="1"/>
</dbReference>
<feature type="compositionally biased region" description="Polar residues" evidence="1">
    <location>
        <begin position="261"/>
        <end position="278"/>
    </location>
</feature>
<dbReference type="NCBIfam" id="NF042997">
    <property type="entry name" value="bet_ethrase"/>
    <property type="match status" value="1"/>
</dbReference>
<dbReference type="Pfam" id="PF13417">
    <property type="entry name" value="GST_N_3"/>
    <property type="match status" value="1"/>
</dbReference>
<dbReference type="EMBL" id="QXFM01000038">
    <property type="protein sequence ID" value="RIV90480.1"/>
    <property type="molecule type" value="Genomic_DNA"/>
</dbReference>
<dbReference type="AlphaFoldDB" id="A0A3A1PBV4"/>
<evidence type="ECO:0000259" key="3">
    <source>
        <dbReference type="Pfam" id="PF22041"/>
    </source>
</evidence>
<dbReference type="Gene3D" id="1.20.1050.10">
    <property type="match status" value="1"/>
</dbReference>
<dbReference type="Proteomes" id="UP000265366">
    <property type="component" value="Unassembled WGS sequence"/>
</dbReference>
<dbReference type="InterPro" id="IPR053605">
    <property type="entry name" value="Lignin-Degrading_GST-like"/>
</dbReference>
<evidence type="ECO:0000256" key="1">
    <source>
        <dbReference type="SAM" id="MobiDB-lite"/>
    </source>
</evidence>
<evidence type="ECO:0000259" key="2">
    <source>
        <dbReference type="Pfam" id="PF13417"/>
    </source>
</evidence>
<keyword evidence="5" id="KW-1185">Reference proteome</keyword>
<dbReference type="GO" id="GO:0016740">
    <property type="term" value="F:transferase activity"/>
    <property type="evidence" value="ECO:0007669"/>
    <property type="project" value="UniProtKB-KW"/>
</dbReference>
<dbReference type="InterPro" id="IPR036249">
    <property type="entry name" value="Thioredoxin-like_sf"/>
</dbReference>
<protein>
    <submittedName>
        <fullName evidence="4">Glutathione S-transferase family protein</fullName>
    </submittedName>
</protein>
<sequence>MADTKAITFYDLQVSTGATISPFVWATKFAIRHKGFDLDVVEGGFTGIAERTGGKTERLPAIVDNGRWVLDSWGIVEYLDETYPERPMLIPHESVAVMTKTLDAWFWRTAVGPWMRSYCADYRDVCYEHDKEYITSSREVMLGGKLEDLQAGREDRLAAISASLEPLRIGLREHKFLGGDEPNYADYRIIGSFLWLASLAQTPPLAADDPLRDWIERVRDLFGGLGQHPGLFTLYGLEQREGDVDPFNRQAGMGGIHKRNTGPQSTQAETQFITKAKS</sequence>
<comment type="caution">
    <text evidence="4">The sequence shown here is derived from an EMBL/GenBank/DDBJ whole genome shotgun (WGS) entry which is preliminary data.</text>
</comment>
<dbReference type="RefSeq" id="WP_119591893.1">
    <property type="nucleotide sequence ID" value="NZ_QXFM01000038.1"/>
</dbReference>
<evidence type="ECO:0000313" key="5">
    <source>
        <dbReference type="Proteomes" id="UP000265366"/>
    </source>
</evidence>
<feature type="domain" description="GST N-terminal" evidence="2">
    <location>
        <begin position="17"/>
        <end position="87"/>
    </location>
</feature>
<gene>
    <name evidence="4" type="ORF">D2V17_04290</name>
</gene>
<feature type="region of interest" description="Disordered" evidence="1">
    <location>
        <begin position="253"/>
        <end position="278"/>
    </location>
</feature>
<accession>A0A3A1PBV4</accession>
<proteinExistence type="predicted"/>
<dbReference type="InterPro" id="IPR004045">
    <property type="entry name" value="Glutathione_S-Trfase_N"/>
</dbReference>
<reference evidence="4 5" key="1">
    <citation type="submission" date="2018-08" db="EMBL/GenBank/DDBJ databases">
        <title>Erythrobacter zhengii sp.nov., a bacterium isolated from deep-sea sediment.</title>
        <authorList>
            <person name="Fang C."/>
            <person name="Wu Y.-H."/>
            <person name="Sun C."/>
            <person name="Wang H."/>
            <person name="Cheng H."/>
            <person name="Meng F.-X."/>
            <person name="Wang C.-S."/>
            <person name="Xu X.-W."/>
        </authorList>
    </citation>
    <scope>NUCLEOTIDE SEQUENCE [LARGE SCALE GENOMIC DNA]</scope>
    <source>
        <strain evidence="4 5">CCTCC AB 2015396</strain>
    </source>
</reference>
<dbReference type="InterPro" id="IPR036282">
    <property type="entry name" value="Glutathione-S-Trfase_C_sf"/>
</dbReference>
<evidence type="ECO:0000313" key="4">
    <source>
        <dbReference type="EMBL" id="RIV90480.1"/>
    </source>
</evidence>
<dbReference type="InterPro" id="IPR054416">
    <property type="entry name" value="GST_UstS-like_C"/>
</dbReference>
<name>A0A3A1PBV4_9SPHN</name>